<evidence type="ECO:0000256" key="5">
    <source>
        <dbReference type="ARBA" id="ARBA00022490"/>
    </source>
</evidence>
<dbReference type="Pfam" id="PF21772">
    <property type="entry name" value="CATIP_N"/>
    <property type="match status" value="1"/>
</dbReference>
<protein>
    <recommendedName>
        <fullName evidence="12">Ciliogenesis-associated TTC17-interacting protein</fullName>
    </recommendedName>
</protein>
<proteinExistence type="inferred from homology"/>
<dbReference type="STRING" id="8005.ENSEEEP00000047708"/>
<evidence type="ECO:0000256" key="12">
    <source>
        <dbReference type="ARBA" id="ARBA00039249"/>
    </source>
</evidence>
<keyword evidence="5" id="KW-0963">Cytoplasm</keyword>
<keyword evidence="4" id="KW-1003">Cell membrane</keyword>
<keyword evidence="8" id="KW-0206">Cytoskeleton</keyword>
<feature type="domain" description="Ciliogenesis-associated TTC17-interacting protein N-terminal" evidence="13">
    <location>
        <begin position="19"/>
        <end position="246"/>
    </location>
</feature>
<dbReference type="GO" id="GO:0060271">
    <property type="term" value="P:cilium assembly"/>
    <property type="evidence" value="ECO:0007669"/>
    <property type="project" value="Ensembl"/>
</dbReference>
<evidence type="ECO:0000259" key="13">
    <source>
        <dbReference type="Pfam" id="PF21772"/>
    </source>
</evidence>
<dbReference type="AlphaFoldDB" id="A0A4W4HFD7"/>
<dbReference type="GO" id="GO:0061371">
    <property type="term" value="P:determination of heart left/right asymmetry"/>
    <property type="evidence" value="ECO:0007669"/>
    <property type="project" value="Ensembl"/>
</dbReference>
<comment type="subcellular location">
    <subcellularLocation>
        <location evidence="2">Cell membrane</location>
    </subcellularLocation>
    <subcellularLocation>
        <location evidence="3">Cytoplasm</location>
        <location evidence="3">Cytoskeleton</location>
    </subcellularLocation>
    <subcellularLocation>
        <location evidence="1">Nucleus</location>
    </subcellularLocation>
</comment>
<evidence type="ECO:0000256" key="2">
    <source>
        <dbReference type="ARBA" id="ARBA00004236"/>
    </source>
</evidence>
<comment type="function">
    <text evidence="10">Plays a role in primary ciliogenesis by modulating actin polymerization.</text>
</comment>
<dbReference type="GO" id="GO:0005856">
    <property type="term" value="C:cytoskeleton"/>
    <property type="evidence" value="ECO:0007669"/>
    <property type="project" value="UniProtKB-SubCell"/>
</dbReference>
<dbReference type="PANTHER" id="PTHR15505:SF3">
    <property type="entry name" value="CILIOGENESIS-ASSOCIATED TTC17-INTERACTING PROTEIN"/>
    <property type="match status" value="1"/>
</dbReference>
<reference evidence="15" key="2">
    <citation type="journal article" date="2017" name="Sci. Adv.">
        <title>A tail of two voltages: Proteomic comparison of the three electric organs of the electric eel.</title>
        <authorList>
            <person name="Traeger L.L."/>
            <person name="Sabat G."/>
            <person name="Barrett-Wilt G.A."/>
            <person name="Wells G.B."/>
            <person name="Sussman M.R."/>
        </authorList>
    </citation>
    <scope>NUCLEOTIDE SEQUENCE [LARGE SCALE GENOMIC DNA]</scope>
</reference>
<reference evidence="15" key="1">
    <citation type="journal article" date="2014" name="Science">
        <title>Nonhuman genetics. Genomic basis for the convergent evolution of electric organs.</title>
        <authorList>
            <person name="Gallant J.R."/>
            <person name="Traeger L.L."/>
            <person name="Volkening J.D."/>
            <person name="Moffett H."/>
            <person name="Chen P.H."/>
            <person name="Novina C.D."/>
            <person name="Phillips G.N.Jr."/>
            <person name="Anand R."/>
            <person name="Wells G.B."/>
            <person name="Pinch M."/>
            <person name="Guth R."/>
            <person name="Unguez G.A."/>
            <person name="Albert J.S."/>
            <person name="Zakon H.H."/>
            <person name="Samanta M.P."/>
            <person name="Sussman M.R."/>
        </authorList>
    </citation>
    <scope>NUCLEOTIDE SEQUENCE [LARGE SCALE GENOMIC DNA]</scope>
</reference>
<dbReference type="PANTHER" id="PTHR15505">
    <property type="entry name" value="RIIA DOMAIN-CONTAINING PROTEIN 1"/>
    <property type="match status" value="1"/>
</dbReference>
<reference evidence="14" key="4">
    <citation type="submission" date="2025-08" db="UniProtKB">
        <authorList>
            <consortium name="Ensembl"/>
        </authorList>
    </citation>
    <scope>IDENTIFICATION</scope>
</reference>
<evidence type="ECO:0000256" key="11">
    <source>
        <dbReference type="ARBA" id="ARBA00037938"/>
    </source>
</evidence>
<reference evidence="14" key="5">
    <citation type="submission" date="2025-09" db="UniProtKB">
        <authorList>
            <consortium name="Ensembl"/>
        </authorList>
    </citation>
    <scope>IDENTIFICATION</scope>
</reference>
<dbReference type="GO" id="GO:0030041">
    <property type="term" value="P:actin filament polymerization"/>
    <property type="evidence" value="ECO:0007669"/>
    <property type="project" value="Ensembl"/>
</dbReference>
<evidence type="ECO:0000256" key="9">
    <source>
        <dbReference type="ARBA" id="ARBA00023242"/>
    </source>
</evidence>
<evidence type="ECO:0000256" key="3">
    <source>
        <dbReference type="ARBA" id="ARBA00004245"/>
    </source>
</evidence>
<dbReference type="OMA" id="SPGCCMI"/>
<comment type="similarity">
    <text evidence="11">Belongs to the CATIP family.</text>
</comment>
<keyword evidence="15" id="KW-1185">Reference proteome</keyword>
<dbReference type="SUPFAM" id="SSF47391">
    <property type="entry name" value="Dimerization-anchoring domain of cAMP-dependent PK regulatory subunit"/>
    <property type="match status" value="1"/>
</dbReference>
<evidence type="ECO:0000256" key="8">
    <source>
        <dbReference type="ARBA" id="ARBA00023212"/>
    </source>
</evidence>
<sequence>MKDAEGLPVETEALKASKEAVDFLCSIGPEDVDRCLLVNSLVTVSHSGREVGEFRVSVQKSSYNEEPCYTVQADSHGKIEDWPCGTSIAAYVSGRLETLEENHHEYMKLQEHTLDRKVHIVRQDGHLVVNRVITEREEVNKHTFTLPLDSLRGFVSEASNLVMVHILAQRKKVPENMVFLSFDADTQIALSTYRELGSKKQVVGKELVDVFGIERTISPTGDHPATWHCYFLPDGHLASRVEVGSPREPLHQRLPCFFLLFIWFLFSSEDGDHKPVFEKKPLIWEEDMELYSKFLDRKEELKADHCSYVSQHPELKTLLADFLQLLLLRKPCDVFSFARDFFAPFTLLRPPDSIFEASRCTMDARVQRDGEC</sequence>
<evidence type="ECO:0000256" key="1">
    <source>
        <dbReference type="ARBA" id="ARBA00004123"/>
    </source>
</evidence>
<dbReference type="InterPro" id="IPR048777">
    <property type="entry name" value="CATIP_N"/>
</dbReference>
<dbReference type="GO" id="GO:0005634">
    <property type="term" value="C:nucleus"/>
    <property type="evidence" value="ECO:0007669"/>
    <property type="project" value="UniProtKB-SubCell"/>
</dbReference>
<name>A0A4W4HFD7_ELEEL</name>
<evidence type="ECO:0000256" key="4">
    <source>
        <dbReference type="ARBA" id="ARBA00022475"/>
    </source>
</evidence>
<dbReference type="GO" id="GO:0005886">
    <property type="term" value="C:plasma membrane"/>
    <property type="evidence" value="ECO:0007669"/>
    <property type="project" value="UniProtKB-SubCell"/>
</dbReference>
<keyword evidence="6" id="KW-0970">Cilium biogenesis/degradation</keyword>
<evidence type="ECO:0000256" key="10">
    <source>
        <dbReference type="ARBA" id="ARBA00037538"/>
    </source>
</evidence>
<keyword evidence="7" id="KW-0472">Membrane</keyword>
<keyword evidence="9" id="KW-0539">Nucleus</keyword>
<organism evidence="14 15">
    <name type="scientific">Electrophorus electricus</name>
    <name type="common">Electric eel</name>
    <name type="synonym">Gymnotus electricus</name>
    <dbReference type="NCBI Taxonomy" id="8005"/>
    <lineage>
        <taxon>Eukaryota</taxon>
        <taxon>Metazoa</taxon>
        <taxon>Chordata</taxon>
        <taxon>Craniata</taxon>
        <taxon>Vertebrata</taxon>
        <taxon>Euteleostomi</taxon>
        <taxon>Actinopterygii</taxon>
        <taxon>Neopterygii</taxon>
        <taxon>Teleostei</taxon>
        <taxon>Ostariophysi</taxon>
        <taxon>Gymnotiformes</taxon>
        <taxon>Gymnotoidei</taxon>
        <taxon>Gymnotidae</taxon>
        <taxon>Electrophorus</taxon>
    </lineage>
</organism>
<dbReference type="Proteomes" id="UP000314983">
    <property type="component" value="Chromosome 1"/>
</dbReference>
<gene>
    <name evidence="14" type="primary">CATIP</name>
</gene>
<evidence type="ECO:0000256" key="7">
    <source>
        <dbReference type="ARBA" id="ARBA00023136"/>
    </source>
</evidence>
<reference evidence="14" key="3">
    <citation type="submission" date="2020-05" db="EMBL/GenBank/DDBJ databases">
        <title>Electrophorus electricus (electric eel) genome, fEleEle1, primary haplotype.</title>
        <authorList>
            <person name="Myers G."/>
            <person name="Meyer A."/>
            <person name="Fedrigo O."/>
            <person name="Formenti G."/>
            <person name="Rhie A."/>
            <person name="Tracey A."/>
            <person name="Sims Y."/>
            <person name="Jarvis E.D."/>
        </authorList>
    </citation>
    <scope>NUCLEOTIDE SEQUENCE [LARGE SCALE GENOMIC DNA]</scope>
</reference>
<evidence type="ECO:0000256" key="6">
    <source>
        <dbReference type="ARBA" id="ARBA00022794"/>
    </source>
</evidence>
<dbReference type="GeneTree" id="ENSGT00940000154101"/>
<evidence type="ECO:0000313" key="14">
    <source>
        <dbReference type="Ensembl" id="ENSEEEP00000047708.2"/>
    </source>
</evidence>
<evidence type="ECO:0000313" key="15">
    <source>
        <dbReference type="Proteomes" id="UP000314983"/>
    </source>
</evidence>
<accession>A0A4W4HFD7</accession>
<dbReference type="Ensembl" id="ENSEEET00000048233.2">
    <property type="protein sequence ID" value="ENSEEEP00000047708.2"/>
    <property type="gene ID" value="ENSEEEG00000022457.2"/>
</dbReference>